<evidence type="ECO:0000256" key="11">
    <source>
        <dbReference type="SAM" id="MobiDB-lite"/>
    </source>
</evidence>
<dbReference type="CDD" id="cd02997">
    <property type="entry name" value="PDI_a_PDIR"/>
    <property type="match status" value="2"/>
</dbReference>
<comment type="catalytic activity">
    <reaction evidence="1">
        <text>Catalyzes the rearrangement of -S-S- bonds in proteins.</text>
        <dbReference type="EC" id="5.3.4.1"/>
    </reaction>
</comment>
<keyword evidence="14" id="KW-1185">Reference proteome</keyword>
<dbReference type="PANTHER" id="PTHR45672:SF2">
    <property type="entry name" value="PROTEIN DISULFIDE-ISOMERASE A5"/>
    <property type="match status" value="1"/>
</dbReference>
<dbReference type="Gene3D" id="3.40.30.10">
    <property type="entry name" value="Glutaredoxin"/>
    <property type="match status" value="4"/>
</dbReference>
<evidence type="ECO:0000256" key="1">
    <source>
        <dbReference type="ARBA" id="ARBA00001182"/>
    </source>
</evidence>
<sequence length="519" mass="58986">MLWQTWHRELGGGEQLGSGGGGGTQRSCGRGSPSGDRSRLGAAAAGMARVVPAWLLLLLAVWVRLWRWEAAAESHLKLLSTVAQAVKGQGTICWVDCGDAESRKLCKKMKVDLSAKDKKVELFHYQDGAFHTEYNRAVTFKSIVAFLKDPKGPPLWEEDPGAKDVVHIDNEKDFRRLLKKEEKPILMMFYAPWCSVCKRIMPHFQKAATQLRGQFVLAGMNVYPSEFENIKEEYSVRGYPTICYFEKGRFLFQYDSYGSTAEDIVEWLKNPQPPQPQVPETPWADEGGSVYHLSDEDFDQFVKEHSSVLVMFHAPCCHAWLASPPSQSSGVLAAVDATVNKALAERFHISEFPTLKYFKNGEKYAVPALRTKKSFIEWMQNPESPPPPDPAWEEQQTSVLHLAGDSFRETLKRKKHALVMFYAPWCPHCKKVIPHFTATADAFKDDRKIACVAIDCVKEKNKDLCQQEAVKGYPTFHYYNYGKFVEKYDTNPTELGFTNFIRTLREGDHERLGKKKEEL</sequence>
<dbReference type="FunFam" id="3.40.30.10:FF:000105">
    <property type="entry name" value="protein disulfide-isomerase A5 isoform X2"/>
    <property type="match status" value="1"/>
</dbReference>
<keyword evidence="9" id="KW-0676">Redox-active center</keyword>
<name>A0A5N3XNQ8_MUNRE</name>
<reference evidence="13 14" key="1">
    <citation type="submission" date="2019-06" db="EMBL/GenBank/DDBJ databases">
        <title>Discovery of a novel chromosome fission-fusion reversal in muntjac.</title>
        <authorList>
            <person name="Mudd A.B."/>
            <person name="Bredeson J.V."/>
            <person name="Baum R."/>
            <person name="Hockemeyer D."/>
            <person name="Rokhsar D.S."/>
        </authorList>
    </citation>
    <scope>NUCLEOTIDE SEQUENCE [LARGE SCALE GENOMIC DNA]</scope>
    <source>
        <strain evidence="13">UCam_UCB_Mr</strain>
        <tissue evidence="13">Fibroblast cell line</tissue>
    </source>
</reference>
<dbReference type="EMBL" id="VCEB01000008">
    <property type="protein sequence ID" value="KAB0374106.1"/>
    <property type="molecule type" value="Genomic_DNA"/>
</dbReference>
<dbReference type="Proteomes" id="UP000326062">
    <property type="component" value="Chromosome 7"/>
</dbReference>
<feature type="domain" description="Thioredoxin" evidence="12">
    <location>
        <begin position="146"/>
        <end position="273"/>
    </location>
</feature>
<dbReference type="PANTHER" id="PTHR45672">
    <property type="entry name" value="PROTEIN DISULFIDE-ISOMERASE C17H9.14C-RELATED"/>
    <property type="match status" value="1"/>
</dbReference>
<dbReference type="GO" id="GO:0003756">
    <property type="term" value="F:protein disulfide isomerase activity"/>
    <property type="evidence" value="ECO:0007669"/>
    <property type="project" value="UniProtKB-EC"/>
</dbReference>
<dbReference type="InterPro" id="IPR017937">
    <property type="entry name" value="Thioredoxin_CS"/>
</dbReference>
<dbReference type="InterPro" id="IPR036249">
    <property type="entry name" value="Thioredoxin-like_sf"/>
</dbReference>
<dbReference type="InterPro" id="IPR051063">
    <property type="entry name" value="PDI"/>
</dbReference>
<proteinExistence type="inferred from homology"/>
<dbReference type="AlphaFoldDB" id="A0A5N3XNQ8"/>
<evidence type="ECO:0000256" key="2">
    <source>
        <dbReference type="ARBA" id="ARBA00006347"/>
    </source>
</evidence>
<keyword evidence="6" id="KW-0256">Endoplasmic reticulum</keyword>
<dbReference type="EC" id="5.3.4.1" evidence="3"/>
<comment type="similarity">
    <text evidence="2">Belongs to the protein disulfide isomerase family.</text>
</comment>
<evidence type="ECO:0000256" key="4">
    <source>
        <dbReference type="ARBA" id="ARBA00022729"/>
    </source>
</evidence>
<evidence type="ECO:0000256" key="8">
    <source>
        <dbReference type="ARBA" id="ARBA00023235"/>
    </source>
</evidence>
<protein>
    <recommendedName>
        <fullName evidence="10">Protein disulfide-isomerase A5</fullName>
        <ecNumber evidence="3">5.3.4.1</ecNumber>
    </recommendedName>
</protein>
<accession>A0A5N3XNQ8</accession>
<evidence type="ECO:0000256" key="3">
    <source>
        <dbReference type="ARBA" id="ARBA00012723"/>
    </source>
</evidence>
<keyword evidence="5" id="KW-0677">Repeat</keyword>
<evidence type="ECO:0000256" key="6">
    <source>
        <dbReference type="ARBA" id="ARBA00022824"/>
    </source>
</evidence>
<evidence type="ECO:0000259" key="12">
    <source>
        <dbReference type="PROSITE" id="PS51352"/>
    </source>
</evidence>
<keyword evidence="8" id="KW-0413">Isomerase</keyword>
<organism evidence="13 14">
    <name type="scientific">Muntiacus reevesi</name>
    <name type="common">Reeves' muntjac</name>
    <name type="synonym">Cervus reevesi</name>
    <dbReference type="NCBI Taxonomy" id="9886"/>
    <lineage>
        <taxon>Eukaryota</taxon>
        <taxon>Metazoa</taxon>
        <taxon>Chordata</taxon>
        <taxon>Craniata</taxon>
        <taxon>Vertebrata</taxon>
        <taxon>Euteleostomi</taxon>
        <taxon>Mammalia</taxon>
        <taxon>Eutheria</taxon>
        <taxon>Laurasiatheria</taxon>
        <taxon>Artiodactyla</taxon>
        <taxon>Ruminantia</taxon>
        <taxon>Pecora</taxon>
        <taxon>Cervidae</taxon>
        <taxon>Muntiacinae</taxon>
        <taxon>Muntiacus</taxon>
    </lineage>
</organism>
<comment type="caution">
    <text evidence="13">The sequence shown here is derived from an EMBL/GenBank/DDBJ whole genome shotgun (WGS) entry which is preliminary data.</text>
</comment>
<keyword evidence="4" id="KW-0732">Signal</keyword>
<dbReference type="GO" id="GO:0006457">
    <property type="term" value="P:protein folding"/>
    <property type="evidence" value="ECO:0007669"/>
    <property type="project" value="TreeGrafter"/>
</dbReference>
<dbReference type="GO" id="GO:0005783">
    <property type="term" value="C:endoplasmic reticulum"/>
    <property type="evidence" value="ECO:0007669"/>
    <property type="project" value="TreeGrafter"/>
</dbReference>
<dbReference type="Pfam" id="PF00085">
    <property type="entry name" value="Thioredoxin"/>
    <property type="match status" value="3"/>
</dbReference>
<feature type="compositionally biased region" description="Gly residues" evidence="11">
    <location>
        <begin position="12"/>
        <end position="24"/>
    </location>
</feature>
<evidence type="ECO:0000256" key="5">
    <source>
        <dbReference type="ARBA" id="ARBA00022737"/>
    </source>
</evidence>
<evidence type="ECO:0000313" key="13">
    <source>
        <dbReference type="EMBL" id="KAB0374106.1"/>
    </source>
</evidence>
<evidence type="ECO:0000256" key="10">
    <source>
        <dbReference type="ARBA" id="ARBA00074921"/>
    </source>
</evidence>
<evidence type="ECO:0000256" key="7">
    <source>
        <dbReference type="ARBA" id="ARBA00023157"/>
    </source>
</evidence>
<dbReference type="FunFam" id="3.40.30.10:FF:000029">
    <property type="entry name" value="protein disulfide-isomerase A5 isoform X2"/>
    <property type="match status" value="2"/>
</dbReference>
<dbReference type="InterPro" id="IPR013766">
    <property type="entry name" value="Thioredoxin_domain"/>
</dbReference>
<evidence type="ECO:0000313" key="14">
    <source>
        <dbReference type="Proteomes" id="UP000326062"/>
    </source>
</evidence>
<keyword evidence="7" id="KW-1015">Disulfide bond</keyword>
<dbReference type="PROSITE" id="PS00194">
    <property type="entry name" value="THIOREDOXIN_1"/>
    <property type="match status" value="1"/>
</dbReference>
<feature type="domain" description="Thioredoxin" evidence="12">
    <location>
        <begin position="385"/>
        <end position="506"/>
    </location>
</feature>
<gene>
    <name evidence="13" type="ORF">FD755_014362</name>
</gene>
<feature type="region of interest" description="Disordered" evidence="11">
    <location>
        <begin position="11"/>
        <end position="35"/>
    </location>
</feature>
<dbReference type="CDD" id="cd02961">
    <property type="entry name" value="PDI_a_family"/>
    <property type="match status" value="1"/>
</dbReference>
<evidence type="ECO:0000256" key="9">
    <source>
        <dbReference type="ARBA" id="ARBA00023284"/>
    </source>
</evidence>
<dbReference type="InterPro" id="IPR046374">
    <property type="entry name" value="PDI_a_PDIR"/>
</dbReference>
<dbReference type="PROSITE" id="PS51352">
    <property type="entry name" value="THIOREDOXIN_2"/>
    <property type="match status" value="2"/>
</dbReference>
<dbReference type="SUPFAM" id="SSF52833">
    <property type="entry name" value="Thioredoxin-like"/>
    <property type="match status" value="3"/>
</dbReference>